<evidence type="ECO:0000256" key="1">
    <source>
        <dbReference type="SAM" id="Coils"/>
    </source>
</evidence>
<feature type="coiled-coil region" evidence="1">
    <location>
        <begin position="95"/>
        <end position="123"/>
    </location>
</feature>
<name>A0A480AC82_9CYAN</name>
<keyword evidence="1" id="KW-0175">Coiled coil</keyword>
<dbReference type="Proteomes" id="UP000299367">
    <property type="component" value="Unassembled WGS sequence"/>
</dbReference>
<dbReference type="Pfam" id="PF26643">
    <property type="entry name" value="Slr1339"/>
    <property type="match status" value="1"/>
</dbReference>
<accession>A0A480AC82</accession>
<comment type="caution">
    <text evidence="2">The sequence shown here is derived from an EMBL/GenBank/DDBJ whole genome shotgun (WGS) entry which is preliminary data.</text>
</comment>
<reference evidence="3" key="1">
    <citation type="submission" date="2019-02" db="EMBL/GenBank/DDBJ databases">
        <title>Draft genome sequence of Dolichospermum planctonicum NIES-80.</title>
        <authorList>
            <person name="Yamaguchi H."/>
            <person name="Suzuki S."/>
            <person name="Kawachi M."/>
        </authorList>
    </citation>
    <scope>NUCLEOTIDE SEQUENCE [LARGE SCALE GENOMIC DNA]</scope>
    <source>
        <strain evidence="3">NIES-80</strain>
    </source>
</reference>
<dbReference type="NCBIfam" id="NF047397">
    <property type="entry name" value="slr1339_fam"/>
    <property type="match status" value="1"/>
</dbReference>
<sequence>MDSIDKLLAEVKTEHTEPKNTPPQANLNPVKVVLPTTKSDVLIDKLLSDVQADFLAAKTEYTQSNSRNSLPQIQLNSPPPKSDGFIDNLLSDVQADFLEKDAAEALRKQEELIQEKIRQEKLKAKQREALEKPAQEWLAKLDPLSSEGLWFERFAQGYPTKLAAAIDYLQTNS</sequence>
<evidence type="ECO:0000313" key="3">
    <source>
        <dbReference type="Proteomes" id="UP000299367"/>
    </source>
</evidence>
<evidence type="ECO:0000313" key="2">
    <source>
        <dbReference type="EMBL" id="GCL42710.1"/>
    </source>
</evidence>
<dbReference type="InterPro" id="IPR058106">
    <property type="entry name" value="Slr1339"/>
</dbReference>
<protein>
    <submittedName>
        <fullName evidence="2">Uncharacterized protein</fullName>
    </submittedName>
</protein>
<gene>
    <name evidence="2" type="ORF">NIES80_24170</name>
</gene>
<proteinExistence type="predicted"/>
<dbReference type="EMBL" id="BJCF01000025">
    <property type="protein sequence ID" value="GCL42710.1"/>
    <property type="molecule type" value="Genomic_DNA"/>
</dbReference>
<dbReference type="AlphaFoldDB" id="A0A480AC82"/>
<organism evidence="2 3">
    <name type="scientific">Dolichospermum planctonicum</name>
    <dbReference type="NCBI Taxonomy" id="136072"/>
    <lineage>
        <taxon>Bacteria</taxon>
        <taxon>Bacillati</taxon>
        <taxon>Cyanobacteriota</taxon>
        <taxon>Cyanophyceae</taxon>
        <taxon>Nostocales</taxon>
        <taxon>Aphanizomenonaceae</taxon>
        <taxon>Dolichospermum</taxon>
    </lineage>
</organism>